<gene>
    <name evidence="1" type="primary">5</name>
    <name evidence="1" type="ORF">SEA_IAMGROOT_5</name>
</gene>
<protein>
    <submittedName>
        <fullName evidence="1">Uncharacterized protein</fullName>
    </submittedName>
</protein>
<proteinExistence type="predicted"/>
<evidence type="ECO:0000313" key="2">
    <source>
        <dbReference type="Proteomes" id="UP000317085"/>
    </source>
</evidence>
<dbReference type="EMBL" id="MK880124">
    <property type="protein sequence ID" value="QDF14179.1"/>
    <property type="molecule type" value="Genomic_DNA"/>
</dbReference>
<dbReference type="Proteomes" id="UP000317085">
    <property type="component" value="Segment"/>
</dbReference>
<organism evidence="1 2">
    <name type="scientific">Microbacterium phage IAmGroot</name>
    <dbReference type="NCBI Taxonomy" id="2588486"/>
    <lineage>
        <taxon>Viruses</taxon>
        <taxon>Duplodnaviria</taxon>
        <taxon>Heunggongvirae</taxon>
        <taxon>Uroviricota</taxon>
        <taxon>Caudoviricetes</taxon>
        <taxon>Casidaviridae</taxon>
        <taxon>Gardenstatevirus</taxon>
        <taxon>Gardenstatevirus iamgroot</taxon>
    </lineage>
</organism>
<keyword evidence="2" id="KW-1185">Reference proteome</keyword>
<reference evidence="2" key="1">
    <citation type="submission" date="2019-05" db="EMBL/GenBank/DDBJ databases">
        <authorList>
            <person name="Matney K."/>
            <person name="Lacafta O."/>
            <person name="Ahmed J."/>
            <person name="Anderson S."/>
            <person name="Assadpour T."/>
            <person name="Espinosa K."/>
            <person name="Gadsden T."/>
            <person name="Graham A."/>
            <person name="Hajjar W."/>
            <person name="Howard T."/>
            <person name="Matsen K."/>
            <person name="Osu J."/>
            <person name="Rup E."/>
            <person name="Sang H."/>
            <person name="Wadi S."/>
            <person name="McNeal J."/>
            <person name="Temple L."/>
        </authorList>
    </citation>
    <scope>NUCLEOTIDE SEQUENCE [LARGE SCALE GENOMIC DNA]</scope>
</reference>
<sequence>MASGFDVSPMEASYVPPRYRTPVTGLAEVIRLWLPGDGEATRTVGHLIRQDPDGLTFLSRVGTDDGEDMQGARAYAEDLIREAFASGAPASEARDTVYTSCLTDPPELIELDDFYASIREAWGTA</sequence>
<evidence type="ECO:0000313" key="1">
    <source>
        <dbReference type="EMBL" id="QDF14179.1"/>
    </source>
</evidence>
<accession>A0A4Y6E6Y8</accession>
<name>A0A4Y6E6Y8_9CAUD</name>